<keyword evidence="8" id="KW-1185">Reference proteome</keyword>
<evidence type="ECO:0000256" key="1">
    <source>
        <dbReference type="ARBA" id="ARBA00022723"/>
    </source>
</evidence>
<dbReference type="InterPro" id="IPR013087">
    <property type="entry name" value="Znf_C2H2_type"/>
</dbReference>
<dbReference type="FunFam" id="3.30.160.60:FF:000655">
    <property type="entry name" value="Zinc finger protein 462"/>
    <property type="match status" value="1"/>
</dbReference>
<evidence type="ECO:0000259" key="6">
    <source>
        <dbReference type="PROSITE" id="PS50157"/>
    </source>
</evidence>
<dbReference type="SUPFAM" id="SSF57667">
    <property type="entry name" value="beta-beta-alpha zinc fingers"/>
    <property type="match status" value="2"/>
</dbReference>
<dbReference type="AlphaFoldDB" id="A0A3Q3XCX7"/>
<dbReference type="Proteomes" id="UP000261620">
    <property type="component" value="Unplaced"/>
</dbReference>
<keyword evidence="2" id="KW-0677">Repeat</keyword>
<dbReference type="GO" id="GO:0008270">
    <property type="term" value="F:zinc ion binding"/>
    <property type="evidence" value="ECO:0007669"/>
    <property type="project" value="UniProtKB-KW"/>
</dbReference>
<proteinExistence type="predicted"/>
<dbReference type="InterPro" id="IPR050688">
    <property type="entry name" value="Zinc_finger/UBP_domain"/>
</dbReference>
<dbReference type="PANTHER" id="PTHR24403:SF67">
    <property type="entry name" value="FI01116P-RELATED"/>
    <property type="match status" value="1"/>
</dbReference>
<evidence type="ECO:0000256" key="4">
    <source>
        <dbReference type="ARBA" id="ARBA00022833"/>
    </source>
</evidence>
<dbReference type="GO" id="GO:0045944">
    <property type="term" value="P:positive regulation of transcription by RNA polymerase II"/>
    <property type="evidence" value="ECO:0007669"/>
    <property type="project" value="TreeGrafter"/>
</dbReference>
<reference evidence="7" key="1">
    <citation type="submission" date="2025-08" db="UniProtKB">
        <authorList>
            <consortium name="Ensembl"/>
        </authorList>
    </citation>
    <scope>IDENTIFICATION</scope>
</reference>
<dbReference type="PROSITE" id="PS50157">
    <property type="entry name" value="ZINC_FINGER_C2H2_2"/>
    <property type="match status" value="1"/>
</dbReference>
<keyword evidence="3 5" id="KW-0863">Zinc-finger</keyword>
<evidence type="ECO:0000256" key="5">
    <source>
        <dbReference type="PROSITE-ProRule" id="PRU00042"/>
    </source>
</evidence>
<feature type="domain" description="C2H2-type" evidence="6">
    <location>
        <begin position="195"/>
        <end position="222"/>
    </location>
</feature>
<dbReference type="STRING" id="94237.ENSMMOP00000023639"/>
<evidence type="ECO:0000256" key="3">
    <source>
        <dbReference type="ARBA" id="ARBA00022771"/>
    </source>
</evidence>
<reference evidence="7" key="2">
    <citation type="submission" date="2025-09" db="UniProtKB">
        <authorList>
            <consortium name="Ensembl"/>
        </authorList>
    </citation>
    <scope>IDENTIFICATION</scope>
</reference>
<name>A0A3Q3XCX7_MOLML</name>
<dbReference type="PROSITE" id="PS00028">
    <property type="entry name" value="ZINC_FINGER_C2H2_1"/>
    <property type="match status" value="2"/>
</dbReference>
<dbReference type="Gene3D" id="3.30.160.60">
    <property type="entry name" value="Classic Zinc Finger"/>
    <property type="match status" value="2"/>
</dbReference>
<dbReference type="GO" id="GO:0005634">
    <property type="term" value="C:nucleus"/>
    <property type="evidence" value="ECO:0007669"/>
    <property type="project" value="TreeGrafter"/>
</dbReference>
<keyword evidence="1" id="KW-0479">Metal-binding</keyword>
<dbReference type="InterPro" id="IPR036236">
    <property type="entry name" value="Znf_C2H2_sf"/>
</dbReference>
<dbReference type="Ensembl" id="ENSMMOT00000024031.1">
    <property type="protein sequence ID" value="ENSMMOP00000023639.1"/>
    <property type="gene ID" value="ENSMMOG00000017990.1"/>
</dbReference>
<accession>A0A3Q3XCX7</accession>
<evidence type="ECO:0000313" key="7">
    <source>
        <dbReference type="Ensembl" id="ENSMMOP00000023639.1"/>
    </source>
</evidence>
<dbReference type="SMART" id="SM00355">
    <property type="entry name" value="ZnF_C2H2"/>
    <property type="match status" value="5"/>
</dbReference>
<evidence type="ECO:0000313" key="8">
    <source>
        <dbReference type="Proteomes" id="UP000261620"/>
    </source>
</evidence>
<dbReference type="OMA" id="DIDCNED"/>
<sequence>DGHKEGKEGTEQIHRSRLTLPASRLCLINHQIYNHYTEIYCALAESYSEPPDVQRQLNHYTLMAQAGDASKANAEGAGVAESSLFHCEVCNFNTGHLSSMRRHYLNRHGKKMLKCRDCNFFSGLRKTLEMHTEVGHSTCQSEPTHQKDLRCPFCLYQTKNKTNMIDHIVLHREERVVPIEVRRPKLSRYLQGIVFRCHKCTFTCGSPENLRLHMMKHDDIKPYKCRLCYFDCTRLSDLEAHLSDKHQIIRNHELVGQISLDQLEARAEKMSEEEPLSDLSVYAEDIKTEEIDIDCNEDKLFICELCGRNLKNSSELEQFQFLFFLTFSIQYDTNTFSKNFTNTDAIMIIILI</sequence>
<keyword evidence="4" id="KW-0862">Zinc</keyword>
<dbReference type="PANTHER" id="PTHR24403">
    <property type="entry name" value="ZINC FINGER PROTEIN"/>
    <property type="match status" value="1"/>
</dbReference>
<protein>
    <recommendedName>
        <fullName evidence="6">C2H2-type domain-containing protein</fullName>
    </recommendedName>
</protein>
<evidence type="ECO:0000256" key="2">
    <source>
        <dbReference type="ARBA" id="ARBA00022737"/>
    </source>
</evidence>
<organism evidence="7 8">
    <name type="scientific">Mola mola</name>
    <name type="common">Ocean sunfish</name>
    <name type="synonym">Tetraodon mola</name>
    <dbReference type="NCBI Taxonomy" id="94237"/>
    <lineage>
        <taxon>Eukaryota</taxon>
        <taxon>Metazoa</taxon>
        <taxon>Chordata</taxon>
        <taxon>Craniata</taxon>
        <taxon>Vertebrata</taxon>
        <taxon>Euteleostomi</taxon>
        <taxon>Actinopterygii</taxon>
        <taxon>Neopterygii</taxon>
        <taxon>Teleostei</taxon>
        <taxon>Neoteleostei</taxon>
        <taxon>Acanthomorphata</taxon>
        <taxon>Eupercaria</taxon>
        <taxon>Tetraodontiformes</taxon>
        <taxon>Molidae</taxon>
        <taxon>Mola</taxon>
    </lineage>
</organism>